<dbReference type="Pfam" id="PF11735">
    <property type="entry name" value="CAP59_mtransfer"/>
    <property type="match status" value="1"/>
</dbReference>
<proteinExistence type="predicted"/>
<reference evidence="1" key="1">
    <citation type="journal article" date="2023" name="Mol. Phylogenet. Evol.">
        <title>Genome-scale phylogeny and comparative genomics of the fungal order Sordariales.</title>
        <authorList>
            <person name="Hensen N."/>
            <person name="Bonometti L."/>
            <person name="Westerberg I."/>
            <person name="Brannstrom I.O."/>
            <person name="Guillou S."/>
            <person name="Cros-Aarteil S."/>
            <person name="Calhoun S."/>
            <person name="Haridas S."/>
            <person name="Kuo A."/>
            <person name="Mondo S."/>
            <person name="Pangilinan J."/>
            <person name="Riley R."/>
            <person name="LaButti K."/>
            <person name="Andreopoulos B."/>
            <person name="Lipzen A."/>
            <person name="Chen C."/>
            <person name="Yan M."/>
            <person name="Daum C."/>
            <person name="Ng V."/>
            <person name="Clum A."/>
            <person name="Steindorff A."/>
            <person name="Ohm R.A."/>
            <person name="Martin F."/>
            <person name="Silar P."/>
            <person name="Natvig D.O."/>
            <person name="Lalanne C."/>
            <person name="Gautier V."/>
            <person name="Ament-Velasquez S.L."/>
            <person name="Kruys A."/>
            <person name="Hutchinson M.I."/>
            <person name="Powell A.J."/>
            <person name="Barry K."/>
            <person name="Miller A.N."/>
            <person name="Grigoriev I.V."/>
            <person name="Debuchy R."/>
            <person name="Gladieux P."/>
            <person name="Hiltunen Thoren M."/>
            <person name="Johannesson H."/>
        </authorList>
    </citation>
    <scope>NUCLEOTIDE SEQUENCE</scope>
    <source>
        <strain evidence="1">SMH4131-1</strain>
    </source>
</reference>
<sequence>MRLTSSQARFLRPLVSYSTLRKLLALLLVWSIVEAQLIRRHIARAEPPGSSSVAPPLKPSRIYIASLHWNNEFILRTEWNKRVIDLVKDLGPANVFVSVYESGSWDDSKGALRDLGRELDKIGAPNQITLDTKTHADVMAAPPTGPGYVEKPSGDKALRRIPYLSRLRNLSLQPLRDLAANGTTFDYVLFLGDVVFTTADVAKLLTTNDFHYAAACSLDFSKPPLYYDTFALRDSNGHEHATQTWPYFRSSKSRNALLNHAPVPVSSCWNGIVAMPTSAFTGSQGLNFRGIDDTLAQFHLEGSECCLIHADNPASRTRGVYLNPAVRVGYNIQAYNAVHPEGSWLSAWSIWTGLWKNRLARWTTTPWFKETRVRRRVHKWEQGEEWREEAGEFCLINEMQVIVSNGWAHL</sequence>
<name>A0AAE0IFD5_9PEZI</name>
<dbReference type="AlphaFoldDB" id="A0AAE0IFD5"/>
<comment type="caution">
    <text evidence="1">The sequence shown here is derived from an EMBL/GenBank/DDBJ whole genome shotgun (WGS) entry which is preliminary data.</text>
</comment>
<keyword evidence="1" id="KW-0808">Transferase</keyword>
<keyword evidence="2" id="KW-1185">Reference proteome</keyword>
<reference evidence="1" key="2">
    <citation type="submission" date="2023-06" db="EMBL/GenBank/DDBJ databases">
        <authorList>
            <consortium name="Lawrence Berkeley National Laboratory"/>
            <person name="Haridas S."/>
            <person name="Hensen N."/>
            <person name="Bonometti L."/>
            <person name="Westerberg I."/>
            <person name="Brannstrom I.O."/>
            <person name="Guillou S."/>
            <person name="Cros-Aarteil S."/>
            <person name="Calhoun S."/>
            <person name="Kuo A."/>
            <person name="Mondo S."/>
            <person name="Pangilinan J."/>
            <person name="Riley R."/>
            <person name="Labutti K."/>
            <person name="Andreopoulos B."/>
            <person name="Lipzen A."/>
            <person name="Chen C."/>
            <person name="Yanf M."/>
            <person name="Daum C."/>
            <person name="Ng V."/>
            <person name="Clum A."/>
            <person name="Steindorff A."/>
            <person name="Ohm R."/>
            <person name="Martin F."/>
            <person name="Silar P."/>
            <person name="Natvig D."/>
            <person name="Lalanne C."/>
            <person name="Gautier V."/>
            <person name="Ament-Velasquez S.L."/>
            <person name="Kruys A."/>
            <person name="Hutchinson M.I."/>
            <person name="Powell A.J."/>
            <person name="Barry K."/>
            <person name="Miller A.N."/>
            <person name="Grigoriev I.V."/>
            <person name="Debuchy R."/>
            <person name="Gladieux P."/>
            <person name="Thoren M.H."/>
            <person name="Johannesson H."/>
        </authorList>
    </citation>
    <scope>NUCLEOTIDE SEQUENCE</scope>
    <source>
        <strain evidence="1">SMH4131-1</strain>
    </source>
</reference>
<dbReference type="PANTHER" id="PTHR34144">
    <property type="entry name" value="CHROMOSOME 8, WHOLE GENOME SHOTGUN SEQUENCE"/>
    <property type="match status" value="1"/>
</dbReference>
<dbReference type="Proteomes" id="UP001286456">
    <property type="component" value="Unassembled WGS sequence"/>
</dbReference>
<dbReference type="PANTHER" id="PTHR34144:SF7">
    <property type="entry name" value="EXPORT PROTEIN (CAP59), PUTATIVE (AFU_ORTHOLOGUE AFUA_7G05020)-RELATED"/>
    <property type="match status" value="1"/>
</dbReference>
<protein>
    <submittedName>
        <fullName evidence="1">Cryptococcal mannosyltransferase 1-domain-containing protein</fullName>
    </submittedName>
</protein>
<organism evidence="1 2">
    <name type="scientific">Cercophora scortea</name>
    <dbReference type="NCBI Taxonomy" id="314031"/>
    <lineage>
        <taxon>Eukaryota</taxon>
        <taxon>Fungi</taxon>
        <taxon>Dikarya</taxon>
        <taxon>Ascomycota</taxon>
        <taxon>Pezizomycotina</taxon>
        <taxon>Sordariomycetes</taxon>
        <taxon>Sordariomycetidae</taxon>
        <taxon>Sordariales</taxon>
        <taxon>Lasiosphaeriaceae</taxon>
        <taxon>Cercophora</taxon>
    </lineage>
</organism>
<accession>A0AAE0IFD5</accession>
<dbReference type="EMBL" id="JAUEPO010000004">
    <property type="protein sequence ID" value="KAK3323984.1"/>
    <property type="molecule type" value="Genomic_DNA"/>
</dbReference>
<evidence type="ECO:0000313" key="2">
    <source>
        <dbReference type="Proteomes" id="UP001286456"/>
    </source>
</evidence>
<evidence type="ECO:0000313" key="1">
    <source>
        <dbReference type="EMBL" id="KAK3323984.1"/>
    </source>
</evidence>
<dbReference type="GO" id="GO:0016757">
    <property type="term" value="F:glycosyltransferase activity"/>
    <property type="evidence" value="ECO:0007669"/>
    <property type="project" value="UniProtKB-KW"/>
</dbReference>
<dbReference type="InterPro" id="IPR021047">
    <property type="entry name" value="Mannosyltransferase_CMT1"/>
</dbReference>
<keyword evidence="1" id="KW-0328">Glycosyltransferase</keyword>
<gene>
    <name evidence="1" type="ORF">B0T19DRAFT_427429</name>
</gene>